<gene>
    <name evidence="2" type="ORF">QR680_010306</name>
</gene>
<feature type="compositionally biased region" description="Basic and acidic residues" evidence="1">
    <location>
        <begin position="136"/>
        <end position="150"/>
    </location>
</feature>
<feature type="compositionally biased region" description="Basic and acidic residues" evidence="1">
    <location>
        <begin position="114"/>
        <end position="127"/>
    </location>
</feature>
<dbReference type="PANTHER" id="PTHR48125:SF10">
    <property type="entry name" value="OS12G0136300 PROTEIN"/>
    <property type="match status" value="1"/>
</dbReference>
<sequence>MTTHGHFYRRYSGGSGSSRSTAADSSARSLSASIEPSTCGTSWNSVRWNKPMNLGYTHSSRISAMFNKPSTSTTHSSSSYSAPPAQRRPYKPLDSLNTHTQPSFVHSTRTSRPTRQDVPYRTRETSRDLFSPTRHSSREVNDIPEKKDSSYLKSRMSLSAPRDLYSTSASSRYSPRSSDVPTSARLTAAATDSSRGRSLSAFATASPSAARLMSPPKAERPWRQKLAEAARLRNLHGDEVANAIGPKIAAHRANRRNSLTRNSESELESSLTALKSLVCMDKNSAISKYREKTGSAAISNYISSTPFAYTAQPVARPSRMAESYNEGAAAAAKLAVQQEENGPMSKSYSPLGSTTTLVTNAPAATPSENNCQSLESVNTLPTVVDEMTTSVTRRKRSPSARTARRESRHRSMSKSQSRQPSPSSSEGEVAQNGAREPPRVKRLKKKKQMVESEEKANGTLAEPQKTAENPPPPPPPTTTAISPPIRAEPAVVVEKEPVAEPSPPQPISAPQNNTPVIKTPSSPKIGPKTAQSKAAEAAKASPKSSPVLAKKAAETPKQNGTVVEKPKSPAAQKKVTEKPASPKTARKASLKGAEAKKEPEAKKETAKAVEVKKAVPKTAEPKKVEPKVNQEVPKAAEPKKVESKANQAVPETKKTANGPVTKVDGVTKFTPKKAAPKTDSRPATPKTTTKKVANGKTPETKAENLTEDESKYSGVAHFVPSSMRKKEEKLPAPVPGTWKGPQSELYISHNKHLKRNDETAKTEGVMKARPAMVVKSPKIKVAAKKKPPPPVTKTIQKTLTSKKANQSERCVVNIPPQERTAVSHKFKLKEKEPKKELKETASATVSPVINAFNKSAGLKVAKTFKEKGKQLEKVSFTCEASKTAVIEMTKELKRKAVSAGAKVTVLASLPLLDVNIARLAMKFKMPQTTKKNLTNLIDKQTALIEEEKKKFIENGDLTSKAQKMLQKMRESFDEENCYASNDHIPSFDYRPGEPIVLPDQSILEEYVRRKRGKLERLQRGASVDSHSVLSDSSACDTPSIRSTTSELLPACAVRVVEPPQKALPLITTPSRSRLSSVEKTHVTPPPRDADMLELLQYGEQVFNANGSAFRAPLRKPQRSASLTKPIFFDAPLTPFEERMQTQANALRKTSNRLDDSSDTSVDVTLQLPKNKRHSASEVSDPKMTLCGVAQNFTNAAALAQQPRYERYAAHIPINRSASSTVANAGGGQDGRQSTTSMESANSAILDTASKQLDQMIDQARYRHHQHRTKFKEAIDYLDQIFEDLKRECDHSNEPQKGAQKNHHHPQQHQQPKQIVQQKNREPQQQRAAPVRRNPQPYQQRFLQDHQSQPVVYTHPIQQIPKQNGNAFTANAEVEVSETIVLPPKKLNNEKMDFTRKWLDGDTKMWTGSEPKPDLIMGRDSQCESDERSIGSCSAEVAAINASDRQKKQRMRETPDLIQNVTNGGQKRRKQPPPQQHKQQPQPQQQIPAPVRPQPCRPQPTYAIPTTSSLSGSSGQLNITPYSSFSACHPIKRVPSQDQFSHYGSLHSEERYKPDKSGSAFLQYKQHGQNIRGSIQSLPDAGLMKTRKPDLMSIDALVAELELNTDEQQMNGNRRSFPVNEDGSRVVPKFNSSIDYEEPKHVKMNRLGHLNGHVVNGAGNSVQTGSVDRGMRRLRQRQQENLDDVTHHMLNNAVTDFSAPPFGNRTGAYHRAPAALGAGLTPFETINTERLNPSKVNAIQSMFEPKKSEASTYQQPQWRRNVVHPNANPQPMPPKEEDTYYEINEFCTRGDRKVRMALRLPLLAIALNPLFRIYPDCFLFQGSLKQNKAATNKTGQETAPIYPLTQPPAYPPGCNSSTNSSQHGYYSSGSPPSAAAPARHSRQGSFQGSIGGTEGRKHSMVSSRATSFDEEDDGFYDNIVTAADDRRHSRMSDMDNASLMSHRLPPSAAAPQQQSKSGRFGQFLRKIGGHSSRPPQSASSLMSLNKVSMDAKRGGGGQLMKSNSLSNEPWNSQVISASRSSTPDQKRNGASNNGSVGLGQRLKSSFFGSRKRLN</sequence>
<feature type="compositionally biased region" description="Basic and acidic residues" evidence="1">
    <location>
        <begin position="755"/>
        <end position="766"/>
    </location>
</feature>
<comment type="caution">
    <text evidence="2">The sequence shown here is derived from an EMBL/GenBank/DDBJ whole genome shotgun (WGS) entry which is preliminary data.</text>
</comment>
<organism evidence="2 3">
    <name type="scientific">Steinernema hermaphroditum</name>
    <dbReference type="NCBI Taxonomy" id="289476"/>
    <lineage>
        <taxon>Eukaryota</taxon>
        <taxon>Metazoa</taxon>
        <taxon>Ecdysozoa</taxon>
        <taxon>Nematoda</taxon>
        <taxon>Chromadorea</taxon>
        <taxon>Rhabditida</taxon>
        <taxon>Tylenchina</taxon>
        <taxon>Panagrolaimomorpha</taxon>
        <taxon>Strongyloidoidea</taxon>
        <taxon>Steinernematidae</taxon>
        <taxon>Steinernema</taxon>
    </lineage>
</organism>
<dbReference type="EMBL" id="JAUCMV010000001">
    <property type="protein sequence ID" value="KAK0427577.1"/>
    <property type="molecule type" value="Genomic_DNA"/>
</dbReference>
<feature type="compositionally biased region" description="Polar residues" evidence="1">
    <location>
        <begin position="341"/>
        <end position="359"/>
    </location>
</feature>
<feature type="region of interest" description="Disordered" evidence="1">
    <location>
        <begin position="67"/>
        <end position="221"/>
    </location>
</feature>
<evidence type="ECO:0000256" key="1">
    <source>
        <dbReference type="SAM" id="MobiDB-lite"/>
    </source>
</evidence>
<feature type="region of interest" description="Disordered" evidence="1">
    <location>
        <begin position="1"/>
        <end position="23"/>
    </location>
</feature>
<feature type="region of interest" description="Disordered" evidence="1">
    <location>
        <begin position="1404"/>
        <end position="1514"/>
    </location>
</feature>
<evidence type="ECO:0000313" key="3">
    <source>
        <dbReference type="Proteomes" id="UP001175271"/>
    </source>
</evidence>
<feature type="region of interest" description="Disordered" evidence="1">
    <location>
        <begin position="1937"/>
        <end position="1956"/>
    </location>
</feature>
<protein>
    <submittedName>
        <fullName evidence="2">Uncharacterized protein</fullName>
    </submittedName>
</protein>
<dbReference type="PANTHER" id="PTHR48125">
    <property type="entry name" value="LP07818P1"/>
    <property type="match status" value="1"/>
</dbReference>
<feature type="compositionally biased region" description="Low complexity" evidence="1">
    <location>
        <begin position="413"/>
        <end position="425"/>
    </location>
</feature>
<feature type="compositionally biased region" description="Polar residues" evidence="1">
    <location>
        <begin position="1230"/>
        <end position="1240"/>
    </location>
</feature>
<feature type="compositionally biased region" description="Polar residues" evidence="1">
    <location>
        <begin position="1999"/>
        <end position="2034"/>
    </location>
</feature>
<feature type="region of interest" description="Disordered" evidence="1">
    <location>
        <begin position="1835"/>
        <end position="1907"/>
    </location>
</feature>
<feature type="compositionally biased region" description="Low complexity" evidence="1">
    <location>
        <begin position="1859"/>
        <end position="1877"/>
    </location>
</feature>
<proteinExistence type="predicted"/>
<name>A0AA39MAZ9_9BILA</name>
<feature type="region of interest" description="Disordered" evidence="1">
    <location>
        <begin position="341"/>
        <end position="771"/>
    </location>
</feature>
<feature type="compositionally biased region" description="Basic and acidic residues" evidence="1">
    <location>
        <begin position="698"/>
        <end position="711"/>
    </location>
</feature>
<feature type="region of interest" description="Disordered" evidence="1">
    <location>
        <begin position="1219"/>
        <end position="1240"/>
    </location>
</feature>
<feature type="compositionally biased region" description="Basic and acidic residues" evidence="1">
    <location>
        <begin position="593"/>
        <end position="643"/>
    </location>
</feature>
<feature type="compositionally biased region" description="Low complexity" evidence="1">
    <location>
        <begin position="1475"/>
        <end position="1488"/>
    </location>
</feature>
<feature type="compositionally biased region" description="Polar residues" evidence="1">
    <location>
        <begin position="366"/>
        <end position="391"/>
    </location>
</feature>
<feature type="region of interest" description="Disordered" evidence="1">
    <location>
        <begin position="1988"/>
        <end position="2053"/>
    </location>
</feature>
<dbReference type="Proteomes" id="UP001175271">
    <property type="component" value="Unassembled WGS sequence"/>
</dbReference>
<feature type="region of interest" description="Disordered" evidence="1">
    <location>
        <begin position="1289"/>
        <end position="1333"/>
    </location>
</feature>
<feature type="compositionally biased region" description="Low complexity" evidence="1">
    <location>
        <begin position="527"/>
        <end position="550"/>
    </location>
</feature>
<feature type="compositionally biased region" description="Low complexity" evidence="1">
    <location>
        <begin position="70"/>
        <end position="81"/>
    </location>
</feature>
<feature type="compositionally biased region" description="Low complexity" evidence="1">
    <location>
        <begin position="1505"/>
        <end position="1514"/>
    </location>
</feature>
<evidence type="ECO:0000313" key="2">
    <source>
        <dbReference type="EMBL" id="KAK0427577.1"/>
    </source>
</evidence>
<feature type="compositionally biased region" description="Polar residues" evidence="1">
    <location>
        <begin position="179"/>
        <end position="207"/>
    </location>
</feature>
<feature type="compositionally biased region" description="Low complexity" evidence="1">
    <location>
        <begin position="1307"/>
        <end position="1317"/>
    </location>
</feature>
<keyword evidence="3" id="KW-1185">Reference proteome</keyword>
<accession>A0AA39MAZ9</accession>
<feature type="compositionally biased region" description="Polar residues" evidence="1">
    <location>
        <begin position="95"/>
        <end position="113"/>
    </location>
</feature>
<reference evidence="2" key="1">
    <citation type="submission" date="2023-06" db="EMBL/GenBank/DDBJ databases">
        <title>Genomic analysis of the entomopathogenic nematode Steinernema hermaphroditum.</title>
        <authorList>
            <person name="Schwarz E.M."/>
            <person name="Heppert J.K."/>
            <person name="Baniya A."/>
            <person name="Schwartz H.T."/>
            <person name="Tan C.-H."/>
            <person name="Antoshechkin I."/>
            <person name="Sternberg P.W."/>
            <person name="Goodrich-Blair H."/>
            <person name="Dillman A.R."/>
        </authorList>
    </citation>
    <scope>NUCLEOTIDE SEQUENCE</scope>
    <source>
        <strain evidence="2">PS9179</strain>
        <tissue evidence="2">Whole animal</tissue>
    </source>
</reference>
<feature type="compositionally biased region" description="Low complexity" evidence="1">
    <location>
        <begin position="165"/>
        <end position="178"/>
    </location>
</feature>
<feature type="compositionally biased region" description="Polar residues" evidence="1">
    <location>
        <begin position="508"/>
        <end position="522"/>
    </location>
</feature>